<dbReference type="InterPro" id="IPR051553">
    <property type="entry name" value="Ran_GTPase-activating"/>
</dbReference>
<organism evidence="8 9">
    <name type="scientific">Lysinibacillus antri</name>
    <dbReference type="NCBI Taxonomy" id="2498145"/>
    <lineage>
        <taxon>Bacteria</taxon>
        <taxon>Bacillati</taxon>
        <taxon>Bacillota</taxon>
        <taxon>Bacilli</taxon>
        <taxon>Bacillales</taxon>
        <taxon>Bacillaceae</taxon>
        <taxon>Lysinibacillus</taxon>
    </lineage>
</organism>
<gene>
    <name evidence="8" type="ORF">EK386_14710</name>
</gene>
<dbReference type="PANTHER" id="PTHR45982">
    <property type="entry name" value="REGULATOR OF CHROMOSOME CONDENSATION"/>
    <property type="match status" value="1"/>
</dbReference>
<evidence type="ECO:0000259" key="6">
    <source>
        <dbReference type="Pfam" id="PF17803"/>
    </source>
</evidence>
<dbReference type="Pfam" id="PF17803">
    <property type="entry name" value="Cadherin_4"/>
    <property type="match status" value="1"/>
</dbReference>
<dbReference type="Gene3D" id="2.60.40.1220">
    <property type="match status" value="2"/>
</dbReference>
<dbReference type="InterPro" id="IPR000408">
    <property type="entry name" value="Reg_chr_condens"/>
</dbReference>
<dbReference type="InterPro" id="IPR013783">
    <property type="entry name" value="Ig-like_fold"/>
</dbReference>
<keyword evidence="1" id="KW-0344">Guanine-nucleotide releasing factor</keyword>
<dbReference type="GO" id="GO:0005737">
    <property type="term" value="C:cytoplasm"/>
    <property type="evidence" value="ECO:0007669"/>
    <property type="project" value="TreeGrafter"/>
</dbReference>
<dbReference type="Pfam" id="PF13205">
    <property type="entry name" value="Big_5"/>
    <property type="match status" value="1"/>
</dbReference>
<keyword evidence="9" id="KW-1185">Reference proteome</keyword>
<feature type="domain" description="Cadherin-like beta-sandwich-like" evidence="4">
    <location>
        <begin position="1338"/>
        <end position="1422"/>
    </location>
</feature>
<dbReference type="Pfam" id="PF17963">
    <property type="entry name" value="Big_9"/>
    <property type="match status" value="2"/>
</dbReference>
<proteinExistence type="predicted"/>
<evidence type="ECO:0000259" key="5">
    <source>
        <dbReference type="Pfam" id="PF13205"/>
    </source>
</evidence>
<dbReference type="InterPro" id="IPR014755">
    <property type="entry name" value="Cu-Rt/internalin_Ig-like"/>
</dbReference>
<dbReference type="InterPro" id="IPR025883">
    <property type="entry name" value="Cadherin-like_domain"/>
</dbReference>
<evidence type="ECO:0000313" key="8">
    <source>
        <dbReference type="EMBL" id="RUL49806.1"/>
    </source>
</evidence>
<dbReference type="InterPro" id="IPR040853">
    <property type="entry name" value="RapA2_cadherin-like"/>
</dbReference>
<dbReference type="SUPFAM" id="SSF50985">
    <property type="entry name" value="RCC1/BLIP-II"/>
    <property type="match status" value="2"/>
</dbReference>
<accession>A0A3S0P6S1</accession>
<dbReference type="GO" id="GO:0005085">
    <property type="term" value="F:guanyl-nucleotide exchange factor activity"/>
    <property type="evidence" value="ECO:0007669"/>
    <property type="project" value="TreeGrafter"/>
</dbReference>
<name>A0A3S0P6S1_9BACI</name>
<dbReference type="Gene3D" id="2.60.40.10">
    <property type="entry name" value="Immunoglobulins"/>
    <property type="match status" value="2"/>
</dbReference>
<dbReference type="InterPro" id="IPR032812">
    <property type="entry name" value="SbsA_Ig"/>
</dbReference>
<dbReference type="PRINTS" id="PR00633">
    <property type="entry name" value="RCCNDNSATION"/>
</dbReference>
<protein>
    <submittedName>
        <fullName evidence="8">Tandem-95 repeat protein</fullName>
    </submittedName>
</protein>
<feature type="domain" description="SbsA Ig-like" evidence="5">
    <location>
        <begin position="1686"/>
        <end position="1771"/>
    </location>
</feature>
<dbReference type="PROSITE" id="PS50012">
    <property type="entry name" value="RCC1_3"/>
    <property type="match status" value="5"/>
</dbReference>
<evidence type="ECO:0000256" key="2">
    <source>
        <dbReference type="ARBA" id="ARBA00022729"/>
    </source>
</evidence>
<dbReference type="EMBL" id="RYYR01000023">
    <property type="protein sequence ID" value="RUL49806.1"/>
    <property type="molecule type" value="Genomic_DNA"/>
</dbReference>
<dbReference type="Pfam" id="PF00415">
    <property type="entry name" value="RCC1"/>
    <property type="match status" value="1"/>
</dbReference>
<dbReference type="Gene3D" id="2.60.40.2700">
    <property type="match status" value="1"/>
</dbReference>
<reference evidence="8 9" key="1">
    <citation type="submission" date="2018-12" db="EMBL/GenBank/DDBJ databases">
        <title>Lysinibacillus antri sp. nov., isolated from a cave soil.</title>
        <authorList>
            <person name="Narsing Rao M.P."/>
            <person name="Zhang H."/>
            <person name="Dong Z.-Y."/>
            <person name="Niu X.-K."/>
            <person name="Zhang K."/>
            <person name="Fang B.-Z."/>
            <person name="Kang Y.-Q."/>
            <person name="Xiao M."/>
            <person name="Li W.-J."/>
        </authorList>
    </citation>
    <scope>NUCLEOTIDE SEQUENCE [LARGE SCALE GENOMIC DNA]</scope>
    <source>
        <strain evidence="8 9">SYSU K30002</strain>
    </source>
</reference>
<evidence type="ECO:0000259" key="4">
    <source>
        <dbReference type="Pfam" id="PF12733"/>
    </source>
</evidence>
<dbReference type="Pfam" id="PF12733">
    <property type="entry name" value="Cadherin-like"/>
    <property type="match status" value="1"/>
</dbReference>
<comment type="caution">
    <text evidence="8">The sequence shown here is derived from an EMBL/GenBank/DDBJ whole genome shotgun (WGS) entry which is preliminary data.</text>
</comment>
<keyword evidence="3" id="KW-0677">Repeat</keyword>
<dbReference type="Gene3D" id="2.130.10.30">
    <property type="entry name" value="Regulator of chromosome condensation 1/beta-lactamase-inhibitor protein II"/>
    <property type="match status" value="2"/>
</dbReference>
<sequence>MSNFRFILCFIFIIFLINFNTNNRTAYAEGVEYVDVESGSSFTIALRNDGTVWAWGFNHNGRLGDGTNIDKRVPVQVRGLPPIKQIATGNTFSMALDEQGQVWTWGENYKGQIGDGTTTHRNLPFKVPGMTNIKEIAAGTEYALVLKEDKTVWSWGNNWYGELGNPDVPDSNQTSTPFSTVPVQVMTESGPIQNVKQISARSWNGAALLEDGTVSTWGYNQGYQLGDSSLSRLDGNGNIFFTKVAIKVPGLTNVKVITLGNRHMLALKEDNTVWAWGDNRNGQLSLPIIPGRYYPIYQQSTSFPTGFINKLTGGIWETSAAIIDSKLYMFGDNYEYQLGNGNQIKDSQPRLVPALQNMNIQDVSIGNGHVLALDESGYLWSWGRNMNGELGKDLLDNYSPFPSRVNNNMNLSNLTVEGPWILAAPFDPTVYQYNLGKQPNQQTTLTFSFEPEDKAFANAMINGSGVSNTQNINQSLIPGKNEINIKLLDKQGISMPKEYILTAVRNELPTLLVTTFEGFEDTSLSLTDTIFNNAFKDLDNDNLTKIKITQLPLIGELKLNEETVSINDEISKENLNILTYIPPINWHGETSFKWIAFDGMDYSANEVEAILKINNVNDVPTVTNLSISTKEDTEIGISFTDYFSDIDGDTLKKIQLTTLPTNGILKLKDSIEPLKVNNEITEIDKVIYIPNKDWSGNDNFQWKGSDEQMYSTTTSTATIIVDPVNDAPILSDIANQEIQTNTSSSAIPFTITDIDNDINGISVSKVSSNLDLISEENIEIGGSGENRTIKVTPTTNRYGTAEISITVSDGSLSSTKVFQVKVVPNAPVIKEIDDQVINEDESLKGLLLDINDSDTEDENLIITFDSNNQTLIPTANIKLVKNGNDKTIEITPNSNQNGATVISVIVNDGVYTITENFLLTVNAVNDAPVIAPIEDKIIPEDSVNYQIPISIEDIDNEIEDIQVSAVSSNLELLLNTDISITGDFKDKVLTLTPIPNKVGEVVITLTASDGDLQTKVQFKIKITELNDAPTITAISDITVLEDEIIPPLTFKVNDIDNDFEDISISTNSSNLSLVPNENIIINGSREDRTLTILPLPDQNGETVITLSAADGELVTDSSFKVTVDSVNDLPELGNVDDLVVSENRESVKVPMVITDKDTPIGQLTVSATSSNEQLIKSNSIVAKMENENWLLEVTPEKDQSGESTITIVVNDGVGLVNKTFKILVNKLPIAQNVIIKGDPKIDEVLTGSYLYISEDGINEEGSIYKWYVADDENGTNNKTIDNAINSTYKVTESDRGKYIQFEVQPAKIGGVKGKAFKSQWIGPIVSENANLSDVKLNNGTLSPVFNESIENYNVNVSNNITNLLLTPIGSDSRASISVNGKIVVSGTSSEPINLSVGKNTITIIVTAEDGMTTKTYTVEVNRANSSSGGGNYPSPTPKPDNGEVRMIPIKSGNQSQVEIEITRKLINGKKTDLVKLNDFKANEAILQAINSKQNFIEMLITDLPNNPVDKVKAEISKSTLSILSENNIDLKINTERAIISVPNRTLTNNADKDIAIEIEKVTNIEAIQNTQGLIAQLTKGGSSVSAPLEIKTNYLGETDLILPLSDINLPSNPEKLDAFLDSLKVFIQHSDGEKKTEKGIIVYDKNGKPIGIKFTVDKFSIFTIIKIPKEIEEPEFDGENIQAETLVMPDKTWTISFNALVDEESLSDNIYVIDENGKQVKVHLSVVAEDNTKVKVTPESYYSPLTKYNMYIMNVKSSEGKILNKPIRFTFEIANYSLVGNKQDYQETKDLQKSWTIKFSKPLNKDTVHENNVFIVDEHGENYKASVQLIENDSIRITPQAPYNPQLEYYLFIQNIESSEGILMNENVWMKFQINIQVELKRTFLEEEHIMFEEFE</sequence>
<dbReference type="Pfam" id="PF25390">
    <property type="entry name" value="WD40_RLD"/>
    <property type="match status" value="1"/>
</dbReference>
<keyword evidence="2" id="KW-0732">Signal</keyword>
<feature type="domain" description="RCC1-like" evidence="7">
    <location>
        <begin position="27"/>
        <end position="286"/>
    </location>
</feature>
<dbReference type="NCBIfam" id="NF012211">
    <property type="entry name" value="tand_rpt_95"/>
    <property type="match status" value="2"/>
</dbReference>
<evidence type="ECO:0000313" key="9">
    <source>
        <dbReference type="Proteomes" id="UP000287910"/>
    </source>
</evidence>
<evidence type="ECO:0000256" key="3">
    <source>
        <dbReference type="ARBA" id="ARBA00022737"/>
    </source>
</evidence>
<evidence type="ECO:0000259" key="7">
    <source>
        <dbReference type="Pfam" id="PF25390"/>
    </source>
</evidence>
<feature type="domain" description="RapA2 cadherin-like" evidence="6">
    <location>
        <begin position="612"/>
        <end position="667"/>
    </location>
</feature>
<dbReference type="Proteomes" id="UP000287910">
    <property type="component" value="Unassembled WGS sequence"/>
</dbReference>
<dbReference type="InterPro" id="IPR009091">
    <property type="entry name" value="RCC1/BLIP-II"/>
</dbReference>
<dbReference type="InterPro" id="IPR058923">
    <property type="entry name" value="RCC1-like_dom"/>
</dbReference>
<evidence type="ECO:0000256" key="1">
    <source>
        <dbReference type="ARBA" id="ARBA00022658"/>
    </source>
</evidence>
<dbReference type="RefSeq" id="WP_126659942.1">
    <property type="nucleotide sequence ID" value="NZ_RYYR01000023.1"/>
</dbReference>
<dbReference type="PANTHER" id="PTHR45982:SF1">
    <property type="entry name" value="REGULATOR OF CHROMOSOME CONDENSATION"/>
    <property type="match status" value="1"/>
</dbReference>